<proteinExistence type="predicted"/>
<keyword evidence="3" id="KW-1185">Reference proteome</keyword>
<feature type="transmembrane region" description="Helical" evidence="1">
    <location>
        <begin position="12"/>
        <end position="29"/>
    </location>
</feature>
<keyword evidence="1" id="KW-0812">Transmembrane</keyword>
<name>A0A1T0BBU0_9PAST</name>
<organism evidence="2 3">
    <name type="scientific">[Haemophilus] felis</name>
    <dbReference type="NCBI Taxonomy" id="123822"/>
    <lineage>
        <taxon>Bacteria</taxon>
        <taxon>Pseudomonadati</taxon>
        <taxon>Pseudomonadota</taxon>
        <taxon>Gammaproteobacteria</taxon>
        <taxon>Pasteurellales</taxon>
        <taxon>Pasteurellaceae</taxon>
    </lineage>
</organism>
<evidence type="ECO:0000313" key="3">
    <source>
        <dbReference type="Proteomes" id="UP000190023"/>
    </source>
</evidence>
<dbReference type="Proteomes" id="UP000190023">
    <property type="component" value="Unassembled WGS sequence"/>
</dbReference>
<sequence length="97" mass="11212">MISMGYNKGSSLITFLLALTLFSAILLVFQKWSEQQTKQAQITYQRYQAIQIAENQKQRQMFGLGCQSKIEMNGLQFRVHCQNNQISVTYPMGEIAW</sequence>
<comment type="caution">
    <text evidence="2">The sequence shown here is derived from an EMBL/GenBank/DDBJ whole genome shotgun (WGS) entry which is preliminary data.</text>
</comment>
<dbReference type="Pfam" id="PF17344">
    <property type="entry name" value="DUF5374"/>
    <property type="match status" value="1"/>
</dbReference>
<dbReference type="STRING" id="123822.B0188_00480"/>
<protein>
    <submittedName>
        <fullName evidence="2">Uncharacterized protein</fullName>
    </submittedName>
</protein>
<evidence type="ECO:0000256" key="1">
    <source>
        <dbReference type="SAM" id="Phobius"/>
    </source>
</evidence>
<keyword evidence="1" id="KW-1133">Transmembrane helix</keyword>
<dbReference type="OrthoDB" id="5690717at2"/>
<evidence type="ECO:0000313" key="2">
    <source>
        <dbReference type="EMBL" id="OOS07587.1"/>
    </source>
</evidence>
<gene>
    <name evidence="2" type="ORF">B0188_00480</name>
</gene>
<dbReference type="InterPro" id="IPR020511">
    <property type="entry name" value="Uncharacterised_HI0941"/>
</dbReference>
<dbReference type="EMBL" id="MUYB01000001">
    <property type="protein sequence ID" value="OOS07587.1"/>
    <property type="molecule type" value="Genomic_DNA"/>
</dbReference>
<keyword evidence="1" id="KW-0472">Membrane</keyword>
<accession>A0A1T0BBU0</accession>
<reference evidence="2 3" key="1">
    <citation type="submission" date="2017-02" db="EMBL/GenBank/DDBJ databases">
        <title>Draft genome sequence of Haemophilus felis CCUG 31170 type strain.</title>
        <authorList>
            <person name="Engstrom-Jakobsson H."/>
            <person name="Salva-Serra F."/>
            <person name="Thorell K."/>
            <person name="Gonzales-Siles L."/>
            <person name="Karlsson R."/>
            <person name="Boulund F."/>
            <person name="Engstrand L."/>
            <person name="Kristiansson E."/>
            <person name="Moore E."/>
        </authorList>
    </citation>
    <scope>NUCLEOTIDE SEQUENCE [LARGE SCALE GENOMIC DNA]</scope>
    <source>
        <strain evidence="2 3">CCUG 31170</strain>
    </source>
</reference>
<dbReference type="AlphaFoldDB" id="A0A1T0BBU0"/>